<feature type="transmembrane region" description="Helical" evidence="7">
    <location>
        <begin position="6"/>
        <end position="29"/>
    </location>
</feature>
<evidence type="ECO:0000256" key="7">
    <source>
        <dbReference type="SAM" id="Phobius"/>
    </source>
</evidence>
<feature type="domain" description="SPATA31" evidence="8">
    <location>
        <begin position="269"/>
        <end position="319"/>
    </location>
</feature>
<dbReference type="EMBL" id="JACASE010000003">
    <property type="protein sequence ID" value="KAF6484315.1"/>
    <property type="molecule type" value="Genomic_DNA"/>
</dbReference>
<dbReference type="InterPro" id="IPR039509">
    <property type="entry name" value="SPATA31"/>
</dbReference>
<feature type="compositionally biased region" description="Polar residues" evidence="6">
    <location>
        <begin position="148"/>
        <end position="161"/>
    </location>
</feature>
<evidence type="ECO:0000256" key="4">
    <source>
        <dbReference type="ARBA" id="ARBA00023136"/>
    </source>
</evidence>
<feature type="compositionally biased region" description="Polar residues" evidence="6">
    <location>
        <begin position="132"/>
        <end position="141"/>
    </location>
</feature>
<feature type="region of interest" description="Disordered" evidence="6">
    <location>
        <begin position="196"/>
        <end position="216"/>
    </location>
</feature>
<evidence type="ECO:0000259" key="8">
    <source>
        <dbReference type="Pfam" id="PF14650"/>
    </source>
</evidence>
<comment type="caution">
    <text evidence="10">The sequence shown here is derived from an EMBL/GenBank/DDBJ whole genome shotgun (WGS) entry which is preliminary data.</text>
</comment>
<keyword evidence="3 7" id="KW-1133">Transmembrane helix</keyword>
<sequence length="477" mass="53794">MLSPIFILWNVGYFLYNYGTIFIIILIIWQAKRSYDGFRLEPKTSCCRRHRRVKQWARNAKTKARRLSWKEAEKPWELLSIMKSQDWLPQEGSVRNLLCADTCCQICNAMTLEIKHLLLGVNTLISPTSLGQSQGTLSFEQSSEHHSMYSQGISRPNATPTVTQCNAQKSLTKTAAHSAGSFRNQDYRAEHLQLGQALQEPEMPRGPETTSSSGLEGTRIPVNQQELLQHNLNLLYGNQGQQPLNSQVSLLTQNQETTTSTQPMALPVVAVIPAHVSFLSPEVLRLLELHVKKWMHFQRWGLPRRVEESLRQLMPNSPLLYQPVNNQSVSFIQNNTSELPVNKLGTISYQTWGSCMAGQATQAFWVSEWSTMDQIQTHYYQQTPNHVALALPSPALKDLSGLYPHSGQQANDSVRHLQQKYSQLFCGLPSLHSESLVDTPLGPQGLSSNGSMSKLPLKDPFLFKELSFLPRSRMAPS</sequence>
<evidence type="ECO:0000313" key="11">
    <source>
        <dbReference type="Proteomes" id="UP000593571"/>
    </source>
</evidence>
<feature type="domain" description="SPATA31-like" evidence="9">
    <location>
        <begin position="52"/>
        <end position="136"/>
    </location>
</feature>
<protein>
    <recommendedName>
        <fullName evidence="12">Family with sequence similarity 205 member A</fullName>
    </recommendedName>
</protein>
<gene>
    <name evidence="10" type="ORF">HJG63_004856</name>
</gene>
<keyword evidence="2 7" id="KW-0812">Transmembrane</keyword>
<evidence type="ECO:0000256" key="6">
    <source>
        <dbReference type="SAM" id="MobiDB-lite"/>
    </source>
</evidence>
<keyword evidence="4 7" id="KW-0472">Membrane</keyword>
<keyword evidence="11" id="KW-1185">Reference proteome</keyword>
<feature type="region of interest" description="Disordered" evidence="6">
    <location>
        <begin position="132"/>
        <end position="161"/>
    </location>
</feature>
<dbReference type="Proteomes" id="UP000593571">
    <property type="component" value="Unassembled WGS sequence"/>
</dbReference>
<evidence type="ECO:0000256" key="1">
    <source>
        <dbReference type="ARBA" id="ARBA00004167"/>
    </source>
</evidence>
<dbReference type="Pfam" id="PF14650">
    <property type="entry name" value="FAM75"/>
    <property type="match status" value="2"/>
</dbReference>
<dbReference type="PANTHER" id="PTHR21859:SF15">
    <property type="entry name" value="PROTEIN SPATA31F1-RELATED"/>
    <property type="match status" value="1"/>
</dbReference>
<feature type="domain" description="SPATA31" evidence="8">
    <location>
        <begin position="415"/>
        <end position="448"/>
    </location>
</feature>
<dbReference type="GO" id="GO:0016020">
    <property type="term" value="C:membrane"/>
    <property type="evidence" value="ECO:0007669"/>
    <property type="project" value="UniProtKB-SubCell"/>
</dbReference>
<name>A0A7J8IJI4_ROUAE</name>
<dbReference type="InterPro" id="IPR027970">
    <property type="entry name" value="SPATA31-like"/>
</dbReference>
<evidence type="ECO:0000259" key="9">
    <source>
        <dbReference type="Pfam" id="PF15371"/>
    </source>
</evidence>
<reference evidence="10 11" key="1">
    <citation type="journal article" date="2020" name="Nature">
        <title>Six reference-quality genomes reveal evolution of bat adaptations.</title>
        <authorList>
            <person name="Jebb D."/>
            <person name="Huang Z."/>
            <person name="Pippel M."/>
            <person name="Hughes G.M."/>
            <person name="Lavrichenko K."/>
            <person name="Devanna P."/>
            <person name="Winkler S."/>
            <person name="Jermiin L.S."/>
            <person name="Skirmuntt E.C."/>
            <person name="Katzourakis A."/>
            <person name="Burkitt-Gray L."/>
            <person name="Ray D.A."/>
            <person name="Sullivan K.A.M."/>
            <person name="Roscito J.G."/>
            <person name="Kirilenko B.M."/>
            <person name="Davalos L.M."/>
            <person name="Corthals A.P."/>
            <person name="Power M.L."/>
            <person name="Jones G."/>
            <person name="Ransome R.D."/>
            <person name="Dechmann D.K.N."/>
            <person name="Locatelli A.G."/>
            <person name="Puechmaille S.J."/>
            <person name="Fedrigo O."/>
            <person name="Jarvis E.D."/>
            <person name="Hiller M."/>
            <person name="Vernes S.C."/>
            <person name="Myers E.W."/>
            <person name="Teeling E.C."/>
        </authorList>
    </citation>
    <scope>NUCLEOTIDE SEQUENCE [LARGE SCALE GENOMIC DNA]</scope>
    <source>
        <strain evidence="10">MRouAeg1</strain>
        <tissue evidence="10">Muscle</tissue>
    </source>
</reference>
<evidence type="ECO:0000256" key="3">
    <source>
        <dbReference type="ARBA" id="ARBA00022989"/>
    </source>
</evidence>
<dbReference type="AlphaFoldDB" id="A0A7J8IJI4"/>
<evidence type="ECO:0000313" key="10">
    <source>
        <dbReference type="EMBL" id="KAF6484315.1"/>
    </source>
</evidence>
<dbReference type="Pfam" id="PF15371">
    <property type="entry name" value="DUF4599"/>
    <property type="match status" value="1"/>
</dbReference>
<comment type="subcellular location">
    <subcellularLocation>
        <location evidence="1">Membrane</location>
        <topology evidence="1">Single-pass membrane protein</topology>
    </subcellularLocation>
</comment>
<dbReference type="PANTHER" id="PTHR21859">
    <property type="entry name" value="ACROSOME-SPECIFIC PROTEIN"/>
    <property type="match status" value="1"/>
</dbReference>
<proteinExistence type="inferred from homology"/>
<evidence type="ECO:0000256" key="2">
    <source>
        <dbReference type="ARBA" id="ARBA00022692"/>
    </source>
</evidence>
<accession>A0A7J8IJI4</accession>
<organism evidence="10 11">
    <name type="scientific">Rousettus aegyptiacus</name>
    <name type="common">Egyptian fruit bat</name>
    <name type="synonym">Pteropus aegyptiacus</name>
    <dbReference type="NCBI Taxonomy" id="9407"/>
    <lineage>
        <taxon>Eukaryota</taxon>
        <taxon>Metazoa</taxon>
        <taxon>Chordata</taxon>
        <taxon>Craniata</taxon>
        <taxon>Vertebrata</taxon>
        <taxon>Euteleostomi</taxon>
        <taxon>Mammalia</taxon>
        <taxon>Eutheria</taxon>
        <taxon>Laurasiatheria</taxon>
        <taxon>Chiroptera</taxon>
        <taxon>Yinpterochiroptera</taxon>
        <taxon>Pteropodoidea</taxon>
        <taxon>Pteropodidae</taxon>
        <taxon>Rousettinae</taxon>
        <taxon>Rousettus</taxon>
    </lineage>
</organism>
<evidence type="ECO:0008006" key="12">
    <source>
        <dbReference type="Google" id="ProtNLM"/>
    </source>
</evidence>
<comment type="similarity">
    <text evidence="5">Belongs to the SPATA31 family.</text>
</comment>
<evidence type="ECO:0000256" key="5">
    <source>
        <dbReference type="ARBA" id="ARBA00035009"/>
    </source>
</evidence>